<feature type="domain" description="HTH araC/xylS-type" evidence="10">
    <location>
        <begin position="651"/>
        <end position="749"/>
    </location>
</feature>
<comment type="caution">
    <text evidence="11">The sequence shown here is derived from an EMBL/GenBank/DDBJ whole genome shotgun (WGS) entry which is preliminary data.</text>
</comment>
<evidence type="ECO:0000256" key="2">
    <source>
        <dbReference type="ARBA" id="ARBA00022475"/>
    </source>
</evidence>
<dbReference type="PANTHER" id="PTHR43280">
    <property type="entry name" value="ARAC-FAMILY TRANSCRIPTIONAL REGULATOR"/>
    <property type="match status" value="1"/>
</dbReference>
<evidence type="ECO:0000256" key="6">
    <source>
        <dbReference type="ARBA" id="ARBA00023125"/>
    </source>
</evidence>
<dbReference type="InterPro" id="IPR009057">
    <property type="entry name" value="Homeodomain-like_sf"/>
</dbReference>
<dbReference type="RefSeq" id="WP_190918673.1">
    <property type="nucleotide sequence ID" value="NZ_JACXIZ010000022.1"/>
</dbReference>
<reference evidence="11" key="1">
    <citation type="submission" date="2020-09" db="EMBL/GenBank/DDBJ databases">
        <title>A novel bacterium of genus Paenibacillus, isolated from South China Sea.</title>
        <authorList>
            <person name="Huang H."/>
            <person name="Mo K."/>
            <person name="Hu Y."/>
        </authorList>
    </citation>
    <scope>NUCLEOTIDE SEQUENCE</scope>
    <source>
        <strain evidence="11">IB182496</strain>
    </source>
</reference>
<evidence type="ECO:0000256" key="4">
    <source>
        <dbReference type="ARBA" id="ARBA00022989"/>
    </source>
</evidence>
<dbReference type="GO" id="GO:0005886">
    <property type="term" value="C:plasma membrane"/>
    <property type="evidence" value="ECO:0007669"/>
    <property type="project" value="UniProtKB-SubCell"/>
</dbReference>
<evidence type="ECO:0000256" key="7">
    <source>
        <dbReference type="ARBA" id="ARBA00023136"/>
    </source>
</evidence>
<dbReference type="AlphaFoldDB" id="A0A927BVP9"/>
<keyword evidence="7 9" id="KW-0472">Membrane</keyword>
<dbReference type="GO" id="GO:0043565">
    <property type="term" value="F:sequence-specific DNA binding"/>
    <property type="evidence" value="ECO:0007669"/>
    <property type="project" value="InterPro"/>
</dbReference>
<dbReference type="SMART" id="SM00342">
    <property type="entry name" value="HTH_ARAC"/>
    <property type="match status" value="1"/>
</dbReference>
<keyword evidence="6" id="KW-0238">DNA-binding</keyword>
<dbReference type="PROSITE" id="PS00041">
    <property type="entry name" value="HTH_ARAC_FAMILY_1"/>
    <property type="match status" value="1"/>
</dbReference>
<dbReference type="InterPro" id="IPR018060">
    <property type="entry name" value="HTH_AraC"/>
</dbReference>
<dbReference type="GO" id="GO:0003700">
    <property type="term" value="F:DNA-binding transcription factor activity"/>
    <property type="evidence" value="ECO:0007669"/>
    <property type="project" value="InterPro"/>
</dbReference>
<keyword evidence="8" id="KW-0804">Transcription</keyword>
<comment type="subcellular location">
    <subcellularLocation>
        <location evidence="1">Cell membrane</location>
        <topology evidence="1">Multi-pass membrane protein</topology>
    </subcellularLocation>
</comment>
<evidence type="ECO:0000256" key="9">
    <source>
        <dbReference type="SAM" id="Phobius"/>
    </source>
</evidence>
<dbReference type="Pfam" id="PF12833">
    <property type="entry name" value="HTH_18"/>
    <property type="match status" value="1"/>
</dbReference>
<keyword evidence="5" id="KW-0805">Transcription regulation</keyword>
<dbReference type="PANTHER" id="PTHR43280:SF2">
    <property type="entry name" value="HTH-TYPE TRANSCRIPTIONAL REGULATOR EXSA"/>
    <property type="match status" value="1"/>
</dbReference>
<dbReference type="PROSITE" id="PS01124">
    <property type="entry name" value="HTH_ARAC_FAMILY_2"/>
    <property type="match status" value="1"/>
</dbReference>
<sequence length="754" mass="85335">MKRIPLLLQLVLVLFGIMAVPTAILTWYSGEQMLGNSERAIADSAMAGLNASRRLNETALSHLAQNAVRLASTQVFDQIRRYETFAELNAKYSNMSSALSVLGELLNLNHRVDGVYASYFYLEGADYVISTDKGITTLERYADIGWMDEALEGRRGISGVWHARRLESGIPVVSYLFPLSRLSTTTRGVIVVNLRERQVGSYLQSSERGEQGYMLIDEDGRVVSHRDKGLLLTDGRALPHIQDVLSSSKPQGHAFYTQAGKRLLYTWSHSKLFDWWSVQVYSVDELMTSTYKLQRGIILITALVILVGTVLAVLLAAWLSRPIRSLVRVMRDKAGLGGANRNELVALGSAFGRMREEQEELRERLKEREHDTHRLAVHNLLRGEVTEQALAMFPQRSYAVAVAAIDRYRRYVSKHSPETRSYHRYLVIDACESLLPECLRVRCVYQGEGSFAILLNAASADCKDEAIGEAMRRVRERVLELLGHSVTIGVSAWTDAASGVPRRLDEALEAVKQRMIRGSGCLIRWEEPASGEKYVYPAHRERRIVNYMDAGDLPRLLLELEGLQEEIMAAEGISCDNILFIYNQLLGATIRHLREHNVNTTRMYAGRGNVYSALAAMETLDELHRYTRDFFTETVRYLARERGAGDSGYGDKILRYLQTHYGEEIVYEEMARTIGISYSYMRKIFYELTGKSLIEYTNMLRIEQAKQLLLDTDWTIARIAAEVGYANVQSFNRFFRKFEGMPPSGYKAVKASSS</sequence>
<dbReference type="Pfam" id="PF02743">
    <property type="entry name" value="dCache_1"/>
    <property type="match status" value="1"/>
</dbReference>
<evidence type="ECO:0000256" key="8">
    <source>
        <dbReference type="ARBA" id="ARBA00023163"/>
    </source>
</evidence>
<evidence type="ECO:0000313" key="11">
    <source>
        <dbReference type="EMBL" id="MBD2846339.1"/>
    </source>
</evidence>
<accession>A0A927BVP9</accession>
<protein>
    <submittedName>
        <fullName evidence="11">AraC family transcriptional regulator</fullName>
    </submittedName>
</protein>
<keyword evidence="2" id="KW-1003">Cell membrane</keyword>
<keyword evidence="4 9" id="KW-1133">Transmembrane helix</keyword>
<keyword evidence="3 9" id="KW-0812">Transmembrane</keyword>
<dbReference type="EMBL" id="JACXIZ010000022">
    <property type="protein sequence ID" value="MBD2846339.1"/>
    <property type="molecule type" value="Genomic_DNA"/>
</dbReference>
<gene>
    <name evidence="11" type="ORF">IDH44_14135</name>
</gene>
<evidence type="ECO:0000259" key="10">
    <source>
        <dbReference type="PROSITE" id="PS01124"/>
    </source>
</evidence>
<organism evidence="11 12">
    <name type="scientific">Paenibacillus sabuli</name>
    <dbReference type="NCBI Taxonomy" id="2772509"/>
    <lineage>
        <taxon>Bacteria</taxon>
        <taxon>Bacillati</taxon>
        <taxon>Bacillota</taxon>
        <taxon>Bacilli</taxon>
        <taxon>Bacillales</taxon>
        <taxon>Paenibacillaceae</taxon>
        <taxon>Paenibacillus</taxon>
    </lineage>
</organism>
<evidence type="ECO:0000256" key="1">
    <source>
        <dbReference type="ARBA" id="ARBA00004651"/>
    </source>
</evidence>
<dbReference type="Proteomes" id="UP000621560">
    <property type="component" value="Unassembled WGS sequence"/>
</dbReference>
<evidence type="ECO:0000256" key="3">
    <source>
        <dbReference type="ARBA" id="ARBA00022692"/>
    </source>
</evidence>
<feature type="transmembrane region" description="Helical" evidence="9">
    <location>
        <begin position="297"/>
        <end position="320"/>
    </location>
</feature>
<evidence type="ECO:0000313" key="12">
    <source>
        <dbReference type="Proteomes" id="UP000621560"/>
    </source>
</evidence>
<dbReference type="Gene3D" id="1.10.10.60">
    <property type="entry name" value="Homeodomain-like"/>
    <property type="match status" value="2"/>
</dbReference>
<evidence type="ECO:0000256" key="5">
    <source>
        <dbReference type="ARBA" id="ARBA00023015"/>
    </source>
</evidence>
<dbReference type="SUPFAM" id="SSF46689">
    <property type="entry name" value="Homeodomain-like"/>
    <property type="match status" value="1"/>
</dbReference>
<name>A0A927BVP9_9BACL</name>
<dbReference type="Gene3D" id="3.30.450.20">
    <property type="entry name" value="PAS domain"/>
    <property type="match status" value="1"/>
</dbReference>
<keyword evidence="12" id="KW-1185">Reference proteome</keyword>
<dbReference type="InterPro" id="IPR018062">
    <property type="entry name" value="HTH_AraC-typ_CS"/>
</dbReference>
<dbReference type="InterPro" id="IPR033479">
    <property type="entry name" value="dCache_1"/>
</dbReference>
<proteinExistence type="predicted"/>